<reference evidence="2 3" key="1">
    <citation type="journal article" date="2019" name="Int. J. Syst. Evol. Microbiol.">
        <title>The Global Catalogue of Microorganisms (GCM) 10K type strain sequencing project: providing services to taxonomists for standard genome sequencing and annotation.</title>
        <authorList>
            <consortium name="The Broad Institute Genomics Platform"/>
            <consortium name="The Broad Institute Genome Sequencing Center for Infectious Disease"/>
            <person name="Wu L."/>
            <person name="Ma J."/>
        </authorList>
    </citation>
    <scope>NUCLEOTIDE SEQUENCE [LARGE SCALE GENOMIC DNA]</scope>
    <source>
        <strain evidence="2 3">JCM 10696</strain>
    </source>
</reference>
<dbReference type="PRINTS" id="PR01217">
    <property type="entry name" value="PRICHEXTENSN"/>
</dbReference>
<keyword evidence="3" id="KW-1185">Reference proteome</keyword>
<feature type="compositionally biased region" description="Pro residues" evidence="1">
    <location>
        <begin position="353"/>
        <end position="373"/>
    </location>
</feature>
<feature type="region of interest" description="Disordered" evidence="1">
    <location>
        <begin position="353"/>
        <end position="468"/>
    </location>
</feature>
<feature type="region of interest" description="Disordered" evidence="1">
    <location>
        <begin position="309"/>
        <end position="340"/>
    </location>
</feature>
<evidence type="ECO:0000256" key="1">
    <source>
        <dbReference type="SAM" id="MobiDB-lite"/>
    </source>
</evidence>
<organism evidence="2 3">
    <name type="scientific">Actinocorallia libanotica</name>
    <dbReference type="NCBI Taxonomy" id="46162"/>
    <lineage>
        <taxon>Bacteria</taxon>
        <taxon>Bacillati</taxon>
        <taxon>Actinomycetota</taxon>
        <taxon>Actinomycetes</taxon>
        <taxon>Streptosporangiales</taxon>
        <taxon>Thermomonosporaceae</taxon>
        <taxon>Actinocorallia</taxon>
    </lineage>
</organism>
<evidence type="ECO:0000313" key="2">
    <source>
        <dbReference type="EMBL" id="GAA0964202.1"/>
    </source>
</evidence>
<sequence length="468" mass="49187">MAPEPLCSFVKDRYVPLLSRLKAHRAVNGAEVRGLTSVVLLGDFPTVGLRGAAMAARTPLTGPGPAAAHDLAERLAPLLDGGRAALVLYPSWRERTDLPVLRMARSLLDARRLAFGEVPLPPLALSFVADQCAHLAPHVEPGVLTSLLPRLARAVAAGAWVSSVARLAHVRTGLRQHMRSYLPRAGFLVTASPVQEVRRTTGEDPLSAWPGRLIGPVLMLAADQQGDPAWVNDALRTSLDARSVSLTPPQPASAAYWGTPKFTEFVAWSGHAQAMQILVRGMSCRPCPWCGEPTGLPVCAFCRAAQPPGTAVPQPDLPDLWTTAPPPAPEPAPPLPVPAPPVSASFVPGPPEAAPFVPGPPPTAEPAYGPPVPWGSKPAGNGLPAPEAFREQAPVPPQPAPVPPPQLAAGPPPRPAAVPPGREVVRQDEPEAQDPEVTRPEPLPPPARPPSFGSPAVPPRPEIPSHQP</sequence>
<accession>A0ABN1RUR0</accession>
<comment type="caution">
    <text evidence="2">The sequence shown here is derived from an EMBL/GenBank/DDBJ whole genome shotgun (WGS) entry which is preliminary data.</text>
</comment>
<gene>
    <name evidence="2" type="ORF">GCM10009550_61530</name>
</gene>
<evidence type="ECO:0000313" key="3">
    <source>
        <dbReference type="Proteomes" id="UP001500665"/>
    </source>
</evidence>
<name>A0ABN1RUR0_9ACTN</name>
<dbReference type="Proteomes" id="UP001500665">
    <property type="component" value="Unassembled WGS sequence"/>
</dbReference>
<feature type="compositionally biased region" description="Pro residues" evidence="1">
    <location>
        <begin position="394"/>
        <end position="418"/>
    </location>
</feature>
<protein>
    <submittedName>
        <fullName evidence="2">Uncharacterized protein</fullName>
    </submittedName>
</protein>
<feature type="compositionally biased region" description="Pro residues" evidence="1">
    <location>
        <begin position="324"/>
        <end position="340"/>
    </location>
</feature>
<feature type="compositionally biased region" description="Pro residues" evidence="1">
    <location>
        <begin position="456"/>
        <end position="468"/>
    </location>
</feature>
<dbReference type="EMBL" id="BAAAHH010000033">
    <property type="protein sequence ID" value="GAA0964202.1"/>
    <property type="molecule type" value="Genomic_DNA"/>
</dbReference>
<proteinExistence type="predicted"/>